<evidence type="ECO:0000313" key="5">
    <source>
        <dbReference type="EMBL" id="KAL2869042.1"/>
    </source>
</evidence>
<dbReference type="Pfam" id="PF00072">
    <property type="entry name" value="Response_reg"/>
    <property type="match status" value="1"/>
</dbReference>
<dbReference type="PANTHER" id="PTHR45339:SF1">
    <property type="entry name" value="HYBRID SIGNAL TRANSDUCTION HISTIDINE KINASE J"/>
    <property type="match status" value="1"/>
</dbReference>
<dbReference type="InterPro" id="IPR001789">
    <property type="entry name" value="Sig_transdc_resp-reg_receiver"/>
</dbReference>
<comment type="caution">
    <text evidence="5">The sequence shown here is derived from an EMBL/GenBank/DDBJ whole genome shotgun (WGS) entry which is preliminary data.</text>
</comment>
<protein>
    <submittedName>
        <fullName evidence="5">CheY-like superfamily</fullName>
    </submittedName>
</protein>
<sequence length="63" mass="7264">MDIQMPIMSGFESTTQIRNYERDHSVSRTLIIALTAHAMFRDRDKCMAVGMDNYVSKPLNRIS</sequence>
<dbReference type="SUPFAM" id="SSF52172">
    <property type="entry name" value="CheY-like"/>
    <property type="match status" value="1"/>
</dbReference>
<evidence type="ECO:0000256" key="1">
    <source>
        <dbReference type="ARBA" id="ARBA00022553"/>
    </source>
</evidence>
<dbReference type="Proteomes" id="UP001610432">
    <property type="component" value="Unassembled WGS sequence"/>
</dbReference>
<dbReference type="EMBL" id="JBFXLQ010000011">
    <property type="protein sequence ID" value="KAL2869042.1"/>
    <property type="molecule type" value="Genomic_DNA"/>
</dbReference>
<accession>A0ABR4LXB7</accession>
<keyword evidence="6" id="KW-1185">Reference proteome</keyword>
<reference evidence="5 6" key="1">
    <citation type="submission" date="2024-07" db="EMBL/GenBank/DDBJ databases">
        <title>Section-level genome sequencing and comparative genomics of Aspergillus sections Usti and Cavernicolus.</title>
        <authorList>
            <consortium name="Lawrence Berkeley National Laboratory"/>
            <person name="Nybo J.L."/>
            <person name="Vesth T.C."/>
            <person name="Theobald S."/>
            <person name="Frisvad J.C."/>
            <person name="Larsen T.O."/>
            <person name="Kjaerboelling I."/>
            <person name="Rothschild-Mancinelli K."/>
            <person name="Lyhne E.K."/>
            <person name="Kogle M.E."/>
            <person name="Barry K."/>
            <person name="Clum A."/>
            <person name="Na H."/>
            <person name="Ledsgaard L."/>
            <person name="Lin J."/>
            <person name="Lipzen A."/>
            <person name="Kuo A."/>
            <person name="Riley R."/>
            <person name="Mondo S."/>
            <person name="Labutti K."/>
            <person name="Haridas S."/>
            <person name="Pangalinan J."/>
            <person name="Salamov A.A."/>
            <person name="Simmons B.A."/>
            <person name="Magnuson J.K."/>
            <person name="Chen J."/>
            <person name="Drula E."/>
            <person name="Henrissat B."/>
            <person name="Wiebenga A."/>
            <person name="Lubbers R.J."/>
            <person name="Gomes A.C."/>
            <person name="Macurrencykelacurrency M.R."/>
            <person name="Stajich J."/>
            <person name="Grigoriev I.V."/>
            <person name="Mortensen U.H."/>
            <person name="De Vries R.P."/>
            <person name="Baker S.E."/>
            <person name="Andersen M.R."/>
        </authorList>
    </citation>
    <scope>NUCLEOTIDE SEQUENCE [LARGE SCALE GENOMIC DNA]</scope>
    <source>
        <strain evidence="5 6">CBS 449.75</strain>
    </source>
</reference>
<keyword evidence="2" id="KW-0902">Two-component regulatory system</keyword>
<evidence type="ECO:0000313" key="6">
    <source>
        <dbReference type="Proteomes" id="UP001610432"/>
    </source>
</evidence>
<keyword evidence="1 3" id="KW-0597">Phosphoprotein</keyword>
<dbReference type="RefSeq" id="XP_070888021.1">
    <property type="nucleotide sequence ID" value="XM_071028675.1"/>
</dbReference>
<evidence type="ECO:0000259" key="4">
    <source>
        <dbReference type="PROSITE" id="PS50110"/>
    </source>
</evidence>
<organism evidence="5 6">
    <name type="scientific">Aspergillus lucknowensis</name>
    <dbReference type="NCBI Taxonomy" id="176173"/>
    <lineage>
        <taxon>Eukaryota</taxon>
        <taxon>Fungi</taxon>
        <taxon>Dikarya</taxon>
        <taxon>Ascomycota</taxon>
        <taxon>Pezizomycotina</taxon>
        <taxon>Eurotiomycetes</taxon>
        <taxon>Eurotiomycetidae</taxon>
        <taxon>Eurotiales</taxon>
        <taxon>Aspergillaceae</taxon>
        <taxon>Aspergillus</taxon>
        <taxon>Aspergillus subgen. Nidulantes</taxon>
    </lineage>
</organism>
<dbReference type="PANTHER" id="PTHR45339">
    <property type="entry name" value="HYBRID SIGNAL TRANSDUCTION HISTIDINE KINASE J"/>
    <property type="match status" value="1"/>
</dbReference>
<dbReference type="InterPro" id="IPR011006">
    <property type="entry name" value="CheY-like_superfamily"/>
</dbReference>
<dbReference type="GeneID" id="98143747"/>
<dbReference type="PROSITE" id="PS50110">
    <property type="entry name" value="RESPONSE_REGULATORY"/>
    <property type="match status" value="1"/>
</dbReference>
<gene>
    <name evidence="5" type="ORF">BJX67DRAFT_348660</name>
</gene>
<feature type="domain" description="Response regulatory" evidence="4">
    <location>
        <begin position="1"/>
        <end position="63"/>
    </location>
</feature>
<name>A0ABR4LXB7_9EURO</name>
<evidence type="ECO:0000256" key="3">
    <source>
        <dbReference type="PROSITE-ProRule" id="PRU00169"/>
    </source>
</evidence>
<feature type="modified residue" description="4-aspartylphosphate" evidence="3">
    <location>
        <position position="2"/>
    </location>
</feature>
<dbReference type="CDD" id="cd17546">
    <property type="entry name" value="REC_hyHK_CKI1_RcsC-like"/>
    <property type="match status" value="1"/>
</dbReference>
<dbReference type="Gene3D" id="3.40.50.2300">
    <property type="match status" value="1"/>
</dbReference>
<proteinExistence type="predicted"/>
<evidence type="ECO:0000256" key="2">
    <source>
        <dbReference type="ARBA" id="ARBA00023012"/>
    </source>
</evidence>